<dbReference type="EMBL" id="SRLO01001322">
    <property type="protein sequence ID" value="TNN38954.1"/>
    <property type="molecule type" value="Genomic_DNA"/>
</dbReference>
<proteinExistence type="predicted"/>
<evidence type="ECO:0000313" key="2">
    <source>
        <dbReference type="Proteomes" id="UP000314294"/>
    </source>
</evidence>
<sequence>MLETRCLVEGVNGAIDRRNGALWYRNRSDPVIHQRSRRPEVGGSIPTLVDGSLSKTLNPELLYAEQPNEDISSPVFRSGGFIVKEHMKRNTYKYIPAECRYIKTP</sequence>
<keyword evidence="2" id="KW-1185">Reference proteome</keyword>
<protein>
    <submittedName>
        <fullName evidence="1">Uncharacterized protein</fullName>
    </submittedName>
</protein>
<reference evidence="1 2" key="1">
    <citation type="submission" date="2019-03" db="EMBL/GenBank/DDBJ databases">
        <title>First draft genome of Liparis tanakae, snailfish: a comprehensive survey of snailfish specific genes.</title>
        <authorList>
            <person name="Kim W."/>
            <person name="Song I."/>
            <person name="Jeong J.-H."/>
            <person name="Kim D."/>
            <person name="Kim S."/>
            <person name="Ryu S."/>
            <person name="Song J.Y."/>
            <person name="Lee S.K."/>
        </authorList>
    </citation>
    <scope>NUCLEOTIDE SEQUENCE [LARGE SCALE GENOMIC DNA]</scope>
    <source>
        <tissue evidence="1">Muscle</tissue>
    </source>
</reference>
<accession>A0A4Z2FDV4</accession>
<name>A0A4Z2FDV4_9TELE</name>
<comment type="caution">
    <text evidence="1">The sequence shown here is derived from an EMBL/GenBank/DDBJ whole genome shotgun (WGS) entry which is preliminary data.</text>
</comment>
<organism evidence="1 2">
    <name type="scientific">Liparis tanakae</name>
    <name type="common">Tanaka's snailfish</name>
    <dbReference type="NCBI Taxonomy" id="230148"/>
    <lineage>
        <taxon>Eukaryota</taxon>
        <taxon>Metazoa</taxon>
        <taxon>Chordata</taxon>
        <taxon>Craniata</taxon>
        <taxon>Vertebrata</taxon>
        <taxon>Euteleostomi</taxon>
        <taxon>Actinopterygii</taxon>
        <taxon>Neopterygii</taxon>
        <taxon>Teleostei</taxon>
        <taxon>Neoteleostei</taxon>
        <taxon>Acanthomorphata</taxon>
        <taxon>Eupercaria</taxon>
        <taxon>Perciformes</taxon>
        <taxon>Cottioidei</taxon>
        <taxon>Cottales</taxon>
        <taxon>Liparidae</taxon>
        <taxon>Liparis</taxon>
    </lineage>
</organism>
<gene>
    <name evidence="1" type="ORF">EYF80_050880</name>
</gene>
<dbReference type="Proteomes" id="UP000314294">
    <property type="component" value="Unassembled WGS sequence"/>
</dbReference>
<dbReference type="AlphaFoldDB" id="A0A4Z2FDV4"/>
<evidence type="ECO:0000313" key="1">
    <source>
        <dbReference type="EMBL" id="TNN38954.1"/>
    </source>
</evidence>